<evidence type="ECO:0000256" key="2">
    <source>
        <dbReference type="ARBA" id="ARBA00005372"/>
    </source>
</evidence>
<organism evidence="6 7">
    <name type="scientific">Coniochaeta hoffmannii</name>
    <dbReference type="NCBI Taxonomy" id="91930"/>
    <lineage>
        <taxon>Eukaryota</taxon>
        <taxon>Fungi</taxon>
        <taxon>Dikarya</taxon>
        <taxon>Ascomycota</taxon>
        <taxon>Pezizomycotina</taxon>
        <taxon>Sordariomycetes</taxon>
        <taxon>Sordariomycetidae</taxon>
        <taxon>Coniochaetales</taxon>
        <taxon>Coniochaetaceae</taxon>
        <taxon>Coniochaeta</taxon>
    </lineage>
</organism>
<proteinExistence type="inferred from homology"/>
<sequence length="298" mass="33259">MAFVLSSRDPILVLGGTGKIGKRIADQLASAAIPTLVASRSGKAPQNKWLTGVKFDWFDQSTWETPWKAAGEHNVRAVYIIAPPVLDSAPIMIQFVDFALSRGTRRFVLQSGTPLEAGDGWGMGQLHAYVRRLGNKGTADWAALRPTWFMENFSEVPGHIESIRDEKKIYSATDRGILPFVSADDVAACAVVLLTQPTPPHSEYILLGPENMSYDKVAQIIGEVIGKRVKHGNLTLEQFEERMRSMGMPEDYAKVMAGYEYKISLNKEHRWNETIQDLLGRKPTNLRTFAQNAKEVWV</sequence>
<evidence type="ECO:0000313" key="7">
    <source>
        <dbReference type="Proteomes" id="UP001174691"/>
    </source>
</evidence>
<evidence type="ECO:0000313" key="6">
    <source>
        <dbReference type="EMBL" id="KAJ9161449.1"/>
    </source>
</evidence>
<dbReference type="Proteomes" id="UP001174691">
    <property type="component" value="Unassembled WGS sequence"/>
</dbReference>
<evidence type="ECO:0000256" key="3">
    <source>
        <dbReference type="ARBA" id="ARBA00022589"/>
    </source>
</evidence>
<dbReference type="Gene3D" id="3.90.25.10">
    <property type="entry name" value="UDP-galactose 4-epimerase, domain 1"/>
    <property type="match status" value="1"/>
</dbReference>
<dbReference type="Gene3D" id="3.40.50.720">
    <property type="entry name" value="NAD(P)-binding Rossmann-like Domain"/>
    <property type="match status" value="1"/>
</dbReference>
<gene>
    <name evidence="6" type="ORF">NKR19_g2205</name>
</gene>
<dbReference type="PANTHER" id="PTHR43162:SF1">
    <property type="entry name" value="PRESTALK A DIFFERENTIATION PROTEIN A"/>
    <property type="match status" value="1"/>
</dbReference>
<dbReference type="NCBIfam" id="TIGR03649">
    <property type="entry name" value="ergot_EASG"/>
    <property type="match status" value="1"/>
</dbReference>
<dbReference type="InterPro" id="IPR008030">
    <property type="entry name" value="NmrA-like"/>
</dbReference>
<accession>A0AA38W007</accession>
<dbReference type="PANTHER" id="PTHR43162">
    <property type="match status" value="1"/>
</dbReference>
<feature type="domain" description="NmrA-like" evidence="5">
    <location>
        <begin position="10"/>
        <end position="286"/>
    </location>
</feature>
<dbReference type="SUPFAM" id="SSF51735">
    <property type="entry name" value="NAD(P)-binding Rossmann-fold domains"/>
    <property type="match status" value="1"/>
</dbReference>
<comment type="pathway">
    <text evidence="1">Alkaloid biosynthesis; ergot alkaloid biosynthesis.</text>
</comment>
<reference evidence="6" key="1">
    <citation type="submission" date="2022-07" db="EMBL/GenBank/DDBJ databases">
        <title>Fungi with potential for degradation of polypropylene.</title>
        <authorList>
            <person name="Gostincar C."/>
        </authorList>
    </citation>
    <scope>NUCLEOTIDE SEQUENCE</scope>
    <source>
        <strain evidence="6">EXF-13287</strain>
    </source>
</reference>
<dbReference type="Pfam" id="PF05368">
    <property type="entry name" value="NmrA"/>
    <property type="match status" value="1"/>
</dbReference>
<protein>
    <submittedName>
        <fullName evidence="6">NAD(P)-binding protein</fullName>
    </submittedName>
</protein>
<dbReference type="EMBL" id="JANBVN010000022">
    <property type="protein sequence ID" value="KAJ9161449.1"/>
    <property type="molecule type" value="Genomic_DNA"/>
</dbReference>
<comment type="caution">
    <text evidence="6">The sequence shown here is derived from an EMBL/GenBank/DDBJ whole genome shotgun (WGS) entry which is preliminary data.</text>
</comment>
<comment type="similarity">
    <text evidence="2">Belongs to the fgaFS/easG family.</text>
</comment>
<dbReference type="GO" id="GO:0009820">
    <property type="term" value="P:alkaloid metabolic process"/>
    <property type="evidence" value="ECO:0007669"/>
    <property type="project" value="UniProtKB-KW"/>
</dbReference>
<evidence type="ECO:0000259" key="5">
    <source>
        <dbReference type="Pfam" id="PF05368"/>
    </source>
</evidence>
<keyword evidence="3" id="KW-0017">Alkaloid metabolism</keyword>
<dbReference type="GO" id="GO:0016491">
    <property type="term" value="F:oxidoreductase activity"/>
    <property type="evidence" value="ECO:0007669"/>
    <property type="project" value="UniProtKB-KW"/>
</dbReference>
<dbReference type="InterPro" id="IPR051604">
    <property type="entry name" value="Ergot_Alk_Oxidoreductase"/>
</dbReference>
<evidence type="ECO:0000256" key="1">
    <source>
        <dbReference type="ARBA" id="ARBA00005107"/>
    </source>
</evidence>
<keyword evidence="7" id="KW-1185">Reference proteome</keyword>
<name>A0AA38W007_9PEZI</name>
<dbReference type="InterPro" id="IPR019901">
    <property type="entry name" value="Ergot_alkaloid_biosynthesis"/>
</dbReference>
<evidence type="ECO:0000256" key="4">
    <source>
        <dbReference type="ARBA" id="ARBA00023002"/>
    </source>
</evidence>
<dbReference type="InterPro" id="IPR036291">
    <property type="entry name" value="NAD(P)-bd_dom_sf"/>
</dbReference>
<dbReference type="AlphaFoldDB" id="A0AA38W007"/>
<keyword evidence="4" id="KW-0560">Oxidoreductase</keyword>